<evidence type="ECO:0000256" key="5">
    <source>
        <dbReference type="ARBA" id="ARBA00023143"/>
    </source>
</evidence>
<reference evidence="9 10" key="1">
    <citation type="journal article" date="2020" name="Microorganisms">
        <title>Osmotic Adaptation and Compatible Solute Biosynthesis of Phototrophic Bacteria as Revealed from Genome Analyses.</title>
        <authorList>
            <person name="Imhoff J.F."/>
            <person name="Rahn T."/>
            <person name="Kunzel S."/>
            <person name="Keller A."/>
            <person name="Neulinger S.C."/>
        </authorList>
    </citation>
    <scope>NUCLEOTIDE SEQUENCE [LARGE SCALE GENOMIC DNA]</scope>
    <source>
        <strain evidence="9 10">DSM 15116</strain>
    </source>
</reference>
<dbReference type="RefSeq" id="WP_200258159.1">
    <property type="nucleotide sequence ID" value="NZ_NRSH01000058.1"/>
</dbReference>
<comment type="caution">
    <text evidence="9">The sequence shown here is derived from an EMBL/GenBank/DDBJ whole genome shotgun (WGS) entry which is preliminary data.</text>
</comment>
<evidence type="ECO:0000256" key="4">
    <source>
        <dbReference type="ARBA" id="ARBA00022525"/>
    </source>
</evidence>
<keyword evidence="5" id="KW-0975">Bacterial flagellum</keyword>
<dbReference type="Gene3D" id="1.20.1330.10">
    <property type="entry name" value="f41 fragment of flagellin, N-terminal domain"/>
    <property type="match status" value="2"/>
</dbReference>
<dbReference type="InterPro" id="IPR001029">
    <property type="entry name" value="Flagellin_N"/>
</dbReference>
<protein>
    <submittedName>
        <fullName evidence="9">Flagellar hook-associated protein 3</fullName>
    </submittedName>
</protein>
<keyword evidence="9" id="KW-0282">Flagellum</keyword>
<evidence type="ECO:0000256" key="2">
    <source>
        <dbReference type="ARBA" id="ARBA00004613"/>
    </source>
</evidence>
<dbReference type="EMBL" id="NRSH01000058">
    <property type="protein sequence ID" value="MBK1726669.1"/>
    <property type="molecule type" value="Genomic_DNA"/>
</dbReference>
<name>A0ABS1E8X1_9GAMM</name>
<proteinExistence type="inferred from homology"/>
<evidence type="ECO:0000313" key="10">
    <source>
        <dbReference type="Proteomes" id="UP000738126"/>
    </source>
</evidence>
<dbReference type="InterPro" id="IPR013384">
    <property type="entry name" value="Flagell_FlgL"/>
</dbReference>
<dbReference type="PANTHER" id="PTHR42792:SF1">
    <property type="entry name" value="FLAGELLAR HOOK-ASSOCIATED PROTEIN 3"/>
    <property type="match status" value="1"/>
</dbReference>
<accession>A0ABS1E8X1</accession>
<dbReference type="PANTHER" id="PTHR42792">
    <property type="entry name" value="FLAGELLIN"/>
    <property type="match status" value="1"/>
</dbReference>
<dbReference type="InterPro" id="IPR046358">
    <property type="entry name" value="Flagellin_C"/>
</dbReference>
<keyword evidence="4" id="KW-0964">Secreted</keyword>
<evidence type="ECO:0000256" key="6">
    <source>
        <dbReference type="SAM" id="MobiDB-lite"/>
    </source>
</evidence>
<comment type="subcellular location">
    <subcellularLocation>
        <location evidence="1">Bacterial flagellum</location>
    </subcellularLocation>
    <subcellularLocation>
        <location evidence="2">Secreted</location>
    </subcellularLocation>
</comment>
<keyword evidence="9" id="KW-0966">Cell projection</keyword>
<comment type="similarity">
    <text evidence="3">Belongs to the bacterial flagellin family.</text>
</comment>
<feature type="compositionally biased region" description="Polar residues" evidence="6">
    <location>
        <begin position="1"/>
        <end position="24"/>
    </location>
</feature>
<feature type="domain" description="Flagellin N-terminal" evidence="7">
    <location>
        <begin position="3"/>
        <end position="141"/>
    </location>
</feature>
<evidence type="ECO:0000259" key="7">
    <source>
        <dbReference type="Pfam" id="PF00669"/>
    </source>
</evidence>
<keyword evidence="9" id="KW-0969">Cilium</keyword>
<feature type="domain" description="Flagellin C-terminal" evidence="8">
    <location>
        <begin position="349"/>
        <end position="430"/>
    </location>
</feature>
<organism evidence="9 10">
    <name type="scientific">Halorhodospira neutriphila</name>
    <dbReference type="NCBI Taxonomy" id="168379"/>
    <lineage>
        <taxon>Bacteria</taxon>
        <taxon>Pseudomonadati</taxon>
        <taxon>Pseudomonadota</taxon>
        <taxon>Gammaproteobacteria</taxon>
        <taxon>Chromatiales</taxon>
        <taxon>Ectothiorhodospiraceae</taxon>
        <taxon>Halorhodospira</taxon>
    </lineage>
</organism>
<dbReference type="InterPro" id="IPR001492">
    <property type="entry name" value="Flagellin"/>
</dbReference>
<dbReference type="Pfam" id="PF00669">
    <property type="entry name" value="Flagellin_N"/>
    <property type="match status" value="1"/>
</dbReference>
<dbReference type="Proteomes" id="UP000738126">
    <property type="component" value="Unassembled WGS sequence"/>
</dbReference>
<dbReference type="SUPFAM" id="SSF64518">
    <property type="entry name" value="Phase 1 flagellin"/>
    <property type="match status" value="1"/>
</dbReference>
<dbReference type="Pfam" id="PF00700">
    <property type="entry name" value="Flagellin_C"/>
    <property type="match status" value="1"/>
</dbReference>
<keyword evidence="10" id="KW-1185">Reference proteome</keyword>
<evidence type="ECO:0000313" key="9">
    <source>
        <dbReference type="EMBL" id="MBK1726669.1"/>
    </source>
</evidence>
<evidence type="ECO:0000259" key="8">
    <source>
        <dbReference type="Pfam" id="PF00700"/>
    </source>
</evidence>
<feature type="region of interest" description="Disordered" evidence="6">
    <location>
        <begin position="257"/>
        <end position="278"/>
    </location>
</feature>
<feature type="region of interest" description="Disordered" evidence="6">
    <location>
        <begin position="1"/>
        <end position="42"/>
    </location>
</feature>
<dbReference type="NCBIfam" id="TIGR02550">
    <property type="entry name" value="flagell_flgL"/>
    <property type="match status" value="1"/>
</dbReference>
<sequence>MRVSTNQLHNTSVQNMTGQQSRINETQDKLSSGLRVRQPSDDPTAAARALDLERAISAVERFNKNGDMARTRLSMSESALEQAGNNLQRIRELAVQAANGSQTPETREQIAAEVRERREQLFQLANSRDGSGEYLFAGSRTRTQPFHMTSGGTVEYRGDQNTREVRVGPGRQMSVDSSGFEVFMDGGTGNGHYQVREAPGNEGSGVIIPADTGVQGIGSEFEAYRVRFAEDQDGNLRYAVQRTRDADGGPEDWEWVQPPAQDGQAPDVSEAPRYEPGGTIEVADGVRVVIKGEPEGAESFAAAAPGDTFSVTASRPQSVFATVDKLATALEREGTGEAFHNAVNRALGDIDLAMENISEERAEIGARLSALDAEEASNEAALVDLNKALSDAEDLDYAEATGRFNQQLTGLQAAQSTFSRVQGLSLFKYL</sequence>
<evidence type="ECO:0000256" key="3">
    <source>
        <dbReference type="ARBA" id="ARBA00005709"/>
    </source>
</evidence>
<evidence type="ECO:0000256" key="1">
    <source>
        <dbReference type="ARBA" id="ARBA00004365"/>
    </source>
</evidence>
<dbReference type="PRINTS" id="PR00207">
    <property type="entry name" value="FLAGELLIN"/>
</dbReference>
<gene>
    <name evidence="9" type="primary">flgL</name>
    <name evidence="9" type="ORF">CKO13_06445</name>
</gene>